<dbReference type="AlphaFoldDB" id="J0NA49"/>
<reference evidence="2 3" key="1">
    <citation type="submission" date="2012-05" db="EMBL/GenBank/DDBJ databases">
        <authorList>
            <person name="Harkins D.M."/>
            <person name="Madupu R."/>
            <person name="Durkin A.S."/>
            <person name="Torralba M."/>
            <person name="Methe B."/>
            <person name="Sutton G.G."/>
            <person name="Nelson K.E."/>
        </authorList>
    </citation>
    <scope>NUCLEOTIDE SEQUENCE [LARGE SCALE GENOMIC DNA]</scope>
    <source>
        <strain evidence="2 3">F0489</strain>
    </source>
</reference>
<dbReference type="PATRIC" id="fig|1125718.3.peg.1917"/>
<evidence type="ECO:0000313" key="3">
    <source>
        <dbReference type="Proteomes" id="UP000002941"/>
    </source>
</evidence>
<organism evidence="2 3">
    <name type="scientific">Actinomyces massiliensis F0489</name>
    <dbReference type="NCBI Taxonomy" id="1125718"/>
    <lineage>
        <taxon>Bacteria</taxon>
        <taxon>Bacillati</taxon>
        <taxon>Actinomycetota</taxon>
        <taxon>Actinomycetes</taxon>
        <taxon>Actinomycetales</taxon>
        <taxon>Actinomycetaceae</taxon>
        <taxon>Actinomyces</taxon>
    </lineage>
</organism>
<comment type="caution">
    <text evidence="2">The sequence shown here is derived from an EMBL/GenBank/DDBJ whole genome shotgun (WGS) entry which is preliminary data.</text>
</comment>
<dbReference type="EMBL" id="AKFT01000158">
    <property type="protein sequence ID" value="EJF41462.1"/>
    <property type="molecule type" value="Genomic_DNA"/>
</dbReference>
<protein>
    <submittedName>
        <fullName evidence="2">Uncharacterized protein</fullName>
    </submittedName>
</protein>
<dbReference type="Proteomes" id="UP000002941">
    <property type="component" value="Unassembled WGS sequence"/>
</dbReference>
<feature type="transmembrane region" description="Helical" evidence="1">
    <location>
        <begin position="124"/>
        <end position="145"/>
    </location>
</feature>
<proteinExistence type="predicted"/>
<gene>
    <name evidence="2" type="ORF">HMPREF1318_1472</name>
</gene>
<evidence type="ECO:0000256" key="1">
    <source>
        <dbReference type="SAM" id="Phobius"/>
    </source>
</evidence>
<keyword evidence="1" id="KW-1133">Transmembrane helix</keyword>
<name>J0NA49_9ACTO</name>
<accession>J0NA49</accession>
<keyword evidence="3" id="KW-1185">Reference proteome</keyword>
<evidence type="ECO:0000313" key="2">
    <source>
        <dbReference type="EMBL" id="EJF41462.1"/>
    </source>
</evidence>
<keyword evidence="1" id="KW-0812">Transmembrane</keyword>
<sequence length="147" mass="15778">MNGTTGPPHSAYPAYPHGTGYLDITVQHVRAELRLLSPPGRPAAIRINGENMHLPMGTTRLQVPAGVPLEVGVPGLLVLTRPVTVRVAPGGVVRLFYWEPQWQNSSPVISPTPISDKDYRAPTVIMLTIFGVILVTVIIAFLNAIGA</sequence>
<keyword evidence="1" id="KW-0472">Membrane</keyword>